<comment type="similarity">
    <text evidence="1">Belongs to the AHA1 family.</text>
</comment>
<dbReference type="Pfam" id="PF08327">
    <property type="entry name" value="AHSA1"/>
    <property type="match status" value="1"/>
</dbReference>
<keyword evidence="5" id="KW-1185">Reference proteome</keyword>
<dbReference type="PANTHER" id="PTHR33990:SF1">
    <property type="entry name" value="PROTEIN YJDN"/>
    <property type="match status" value="1"/>
</dbReference>
<dbReference type="SUPFAM" id="SSF55961">
    <property type="entry name" value="Bet v1-like"/>
    <property type="match status" value="1"/>
</dbReference>
<evidence type="ECO:0000313" key="4">
    <source>
        <dbReference type="EMBL" id="MEX6690693.1"/>
    </source>
</evidence>
<organism evidence="4 5">
    <name type="scientific">Danxiaibacter flavus</name>
    <dbReference type="NCBI Taxonomy" id="3049108"/>
    <lineage>
        <taxon>Bacteria</taxon>
        <taxon>Pseudomonadati</taxon>
        <taxon>Bacteroidota</taxon>
        <taxon>Chitinophagia</taxon>
        <taxon>Chitinophagales</taxon>
        <taxon>Chitinophagaceae</taxon>
        <taxon>Danxiaibacter</taxon>
    </lineage>
</organism>
<dbReference type="RefSeq" id="WP_369332108.1">
    <property type="nucleotide sequence ID" value="NZ_JAULBC010000010.1"/>
</dbReference>
<feature type="domain" description="Activator of Hsp90 ATPase homologue 1/2-like C-terminal" evidence="3">
    <location>
        <begin position="26"/>
        <end position="162"/>
    </location>
</feature>
<dbReference type="CDD" id="cd07814">
    <property type="entry name" value="SRPBCC_CalC_Aha1-like"/>
    <property type="match status" value="1"/>
</dbReference>
<dbReference type="InterPro" id="IPR028973">
    <property type="entry name" value="PhnB-like"/>
</dbReference>
<dbReference type="PANTHER" id="PTHR33990">
    <property type="entry name" value="PROTEIN YJDN-RELATED"/>
    <property type="match status" value="1"/>
</dbReference>
<dbReference type="InterPro" id="IPR013538">
    <property type="entry name" value="ASHA1/2-like_C"/>
</dbReference>
<dbReference type="Gene3D" id="3.10.180.10">
    <property type="entry name" value="2,3-Dihydroxybiphenyl 1,2-Dioxygenase, domain 1"/>
    <property type="match status" value="1"/>
</dbReference>
<gene>
    <name evidence="4" type="ORF">QTN47_24515</name>
</gene>
<proteinExistence type="inferred from homology"/>
<comment type="caution">
    <text evidence="4">The sequence shown here is derived from an EMBL/GenBank/DDBJ whole genome shotgun (WGS) entry which is preliminary data.</text>
</comment>
<dbReference type="Pfam" id="PF06983">
    <property type="entry name" value="3-dmu-9_3-mt"/>
    <property type="match status" value="1"/>
</dbReference>
<reference evidence="4 5" key="1">
    <citation type="submission" date="2023-07" db="EMBL/GenBank/DDBJ databases">
        <authorList>
            <person name="Lian W.-H."/>
        </authorList>
    </citation>
    <scope>NUCLEOTIDE SEQUENCE [LARGE SCALE GENOMIC DNA]</scope>
    <source>
        <strain evidence="4 5">SYSU DXS3180</strain>
    </source>
</reference>
<dbReference type="InterPro" id="IPR029068">
    <property type="entry name" value="Glyas_Bleomycin-R_OHBP_Dase"/>
</dbReference>
<dbReference type="CDD" id="cd06588">
    <property type="entry name" value="PhnB_like"/>
    <property type="match status" value="1"/>
</dbReference>
<dbReference type="EMBL" id="JAULBC010000010">
    <property type="protein sequence ID" value="MEX6690693.1"/>
    <property type="molecule type" value="Genomic_DNA"/>
</dbReference>
<protein>
    <submittedName>
        <fullName evidence="4">SRPBCC domain-containing protein</fullName>
    </submittedName>
</protein>
<evidence type="ECO:0000256" key="1">
    <source>
        <dbReference type="ARBA" id="ARBA00006817"/>
    </source>
</evidence>
<evidence type="ECO:0000259" key="3">
    <source>
        <dbReference type="Pfam" id="PF08327"/>
    </source>
</evidence>
<name>A0ABV3ZPI7_9BACT</name>
<feature type="domain" description="PhnB-like" evidence="2">
    <location>
        <begin position="180"/>
        <end position="316"/>
    </location>
</feature>
<evidence type="ECO:0000259" key="2">
    <source>
        <dbReference type="Pfam" id="PF06983"/>
    </source>
</evidence>
<sequence>MRDLNKMEVKKDLSNKKLVIERNFEATPEQVWMAWTQPEYLDQWWAPLPWRAETKSMDFKVGGRWLYCMVGPDETRHWCSVDFTRIEGQKSFENIDAFCDENGNRNYDMPAMKWKVDFAASATGTKVSIDVLFDSVADLEKIVEMGFQEGFASAMGNLDHYFSTHFKLRQDSKTGTPTRVCTYLNFNGKTEEAFNFYKKVFRGEFSGTGLQRFGDIEAPPDMPPLSEEDKKLIIHAELTILGGHILMATDAPESMGFKLKPGNNMHINLEPESREEAKRLFDELSEGGKVDMPMADMFWGAYFGSFSDKYGINWMVNYQEKNG</sequence>
<dbReference type="Proteomes" id="UP001560573">
    <property type="component" value="Unassembled WGS sequence"/>
</dbReference>
<accession>A0ABV3ZPI7</accession>
<evidence type="ECO:0000313" key="5">
    <source>
        <dbReference type="Proteomes" id="UP001560573"/>
    </source>
</evidence>
<dbReference type="Gene3D" id="3.30.530.20">
    <property type="match status" value="1"/>
</dbReference>
<dbReference type="SUPFAM" id="SSF54593">
    <property type="entry name" value="Glyoxalase/Bleomycin resistance protein/Dihydroxybiphenyl dioxygenase"/>
    <property type="match status" value="1"/>
</dbReference>
<dbReference type="InterPro" id="IPR023393">
    <property type="entry name" value="START-like_dom_sf"/>
</dbReference>